<reference evidence="1 2" key="1">
    <citation type="submission" date="2016-05" db="EMBL/GenBank/DDBJ databases">
        <title>Complete genome sequence of Pseudomonas antarctica PAMC 27494.</title>
        <authorList>
            <person name="Lee J."/>
        </authorList>
    </citation>
    <scope>NUCLEOTIDE SEQUENCE [LARGE SCALE GENOMIC DNA]</scope>
    <source>
        <strain evidence="1 2">PAMC 27494</strain>
    </source>
</reference>
<gene>
    <name evidence="1" type="ORF">A7J50_1345</name>
</gene>
<organism evidence="1 2">
    <name type="scientific">Pseudomonas antarctica</name>
    <dbReference type="NCBI Taxonomy" id="219572"/>
    <lineage>
        <taxon>Bacteria</taxon>
        <taxon>Pseudomonadati</taxon>
        <taxon>Pseudomonadota</taxon>
        <taxon>Gammaproteobacteria</taxon>
        <taxon>Pseudomonadales</taxon>
        <taxon>Pseudomonadaceae</taxon>
        <taxon>Pseudomonas</taxon>
    </lineage>
</organism>
<sequence>MKSAEAAKEASRLLGSQVEMARLLQVTAPTVNQWCSGERPVPAKRAVQIEALTGGVVNRTDLCPSFPWGQIAPASVEASQQSAA</sequence>
<dbReference type="STRING" id="219572.A7J50_1345"/>
<dbReference type="RefSeq" id="WP_064451097.1">
    <property type="nucleotide sequence ID" value="NZ_CP015600.1"/>
</dbReference>
<dbReference type="CDD" id="cd00093">
    <property type="entry name" value="HTH_XRE"/>
    <property type="match status" value="1"/>
</dbReference>
<dbReference type="PATRIC" id="fig|219572.3.peg.1371"/>
<dbReference type="KEGG" id="panr:A7J50_1345"/>
<evidence type="ECO:0000313" key="1">
    <source>
        <dbReference type="EMBL" id="ANF84779.1"/>
    </source>
</evidence>
<dbReference type="Pfam" id="PF15943">
    <property type="entry name" value="YdaS_toxin"/>
    <property type="match status" value="1"/>
</dbReference>
<dbReference type="InterPro" id="IPR010982">
    <property type="entry name" value="Lambda_DNA-bd_dom_sf"/>
</dbReference>
<dbReference type="InterPro" id="IPR031856">
    <property type="entry name" value="YdaS_toxin-like"/>
</dbReference>
<accession>A0A172YYC6</accession>
<dbReference type="GO" id="GO:0003677">
    <property type="term" value="F:DNA binding"/>
    <property type="evidence" value="ECO:0007669"/>
    <property type="project" value="InterPro"/>
</dbReference>
<name>A0A172YYC6_9PSED</name>
<dbReference type="EMBL" id="CP015600">
    <property type="protein sequence ID" value="ANF84779.1"/>
    <property type="molecule type" value="Genomic_DNA"/>
</dbReference>
<dbReference type="Gene3D" id="1.10.260.40">
    <property type="entry name" value="lambda repressor-like DNA-binding domains"/>
    <property type="match status" value="1"/>
</dbReference>
<proteinExistence type="predicted"/>
<dbReference type="AlphaFoldDB" id="A0A172YYC6"/>
<dbReference type="SUPFAM" id="SSF47413">
    <property type="entry name" value="lambda repressor-like DNA-binding domains"/>
    <property type="match status" value="1"/>
</dbReference>
<dbReference type="Proteomes" id="UP000077829">
    <property type="component" value="Chromosome"/>
</dbReference>
<protein>
    <submittedName>
        <fullName evidence="1">Cro/Cl family transcriptional regulator</fullName>
    </submittedName>
</protein>
<dbReference type="InterPro" id="IPR001387">
    <property type="entry name" value="Cro/C1-type_HTH"/>
</dbReference>
<evidence type="ECO:0000313" key="2">
    <source>
        <dbReference type="Proteomes" id="UP000077829"/>
    </source>
</evidence>